<reference evidence="1 2" key="1">
    <citation type="submission" date="2016-12" db="EMBL/GenBank/DDBJ databases">
        <title>The new phylogeny of genus Mycobacterium.</title>
        <authorList>
            <person name="Tortoli E."/>
            <person name="Trovato A."/>
            <person name="Cirillo D.M."/>
        </authorList>
    </citation>
    <scope>NUCLEOTIDE SEQUENCE [LARGE SCALE GENOMIC DNA]</scope>
    <source>
        <strain evidence="1 2">CCUG 66554</strain>
    </source>
</reference>
<evidence type="ECO:0000313" key="2">
    <source>
        <dbReference type="Proteomes" id="UP000192434"/>
    </source>
</evidence>
<proteinExistence type="predicted"/>
<organism evidence="1 2">
    <name type="scientific">Mycobacteroides saopaulense</name>
    <dbReference type="NCBI Taxonomy" id="1578165"/>
    <lineage>
        <taxon>Bacteria</taxon>
        <taxon>Bacillati</taxon>
        <taxon>Actinomycetota</taxon>
        <taxon>Actinomycetes</taxon>
        <taxon>Mycobacteriales</taxon>
        <taxon>Mycobacteriaceae</taxon>
        <taxon>Mycobacteroides</taxon>
    </lineage>
</organism>
<dbReference type="AlphaFoldDB" id="A0A1X0IJ58"/>
<dbReference type="EMBL" id="MVII01000056">
    <property type="protein sequence ID" value="ORB47730.1"/>
    <property type="molecule type" value="Genomic_DNA"/>
</dbReference>
<protein>
    <submittedName>
        <fullName evidence="1">Uncharacterized protein</fullName>
    </submittedName>
</protein>
<sequence>MVTVVVTDFLAGCPGAVEFCVTFVVDGTIDDGELLGVLEHPATAIAAVESTTTALQRLDLITEQIVGQLPRS</sequence>
<gene>
    <name evidence="1" type="ORF">BST43_25700</name>
</gene>
<name>A0A1X0IJ58_9MYCO</name>
<comment type="caution">
    <text evidence="1">The sequence shown here is derived from an EMBL/GenBank/DDBJ whole genome shotgun (WGS) entry which is preliminary data.</text>
</comment>
<evidence type="ECO:0000313" key="1">
    <source>
        <dbReference type="EMBL" id="ORB47730.1"/>
    </source>
</evidence>
<accession>A0A1X0IJ58</accession>
<dbReference type="Proteomes" id="UP000192434">
    <property type="component" value="Unassembled WGS sequence"/>
</dbReference>